<dbReference type="EMBL" id="CM042012">
    <property type="protein sequence ID" value="KAI3750544.1"/>
    <property type="molecule type" value="Genomic_DNA"/>
</dbReference>
<name>A0ACB9DV65_CICIN</name>
<dbReference type="Proteomes" id="UP001055811">
    <property type="component" value="Linkage Group LG04"/>
</dbReference>
<accession>A0ACB9DV65</accession>
<organism evidence="1 2">
    <name type="scientific">Cichorium intybus</name>
    <name type="common">Chicory</name>
    <dbReference type="NCBI Taxonomy" id="13427"/>
    <lineage>
        <taxon>Eukaryota</taxon>
        <taxon>Viridiplantae</taxon>
        <taxon>Streptophyta</taxon>
        <taxon>Embryophyta</taxon>
        <taxon>Tracheophyta</taxon>
        <taxon>Spermatophyta</taxon>
        <taxon>Magnoliopsida</taxon>
        <taxon>eudicotyledons</taxon>
        <taxon>Gunneridae</taxon>
        <taxon>Pentapetalae</taxon>
        <taxon>asterids</taxon>
        <taxon>campanulids</taxon>
        <taxon>Asterales</taxon>
        <taxon>Asteraceae</taxon>
        <taxon>Cichorioideae</taxon>
        <taxon>Cichorieae</taxon>
        <taxon>Cichoriinae</taxon>
        <taxon>Cichorium</taxon>
    </lineage>
</organism>
<evidence type="ECO:0000313" key="2">
    <source>
        <dbReference type="Proteomes" id="UP001055811"/>
    </source>
</evidence>
<evidence type="ECO:0000313" key="1">
    <source>
        <dbReference type="EMBL" id="KAI3750544.1"/>
    </source>
</evidence>
<reference evidence="2" key="1">
    <citation type="journal article" date="2022" name="Mol. Ecol. Resour.">
        <title>The genomes of chicory, endive, great burdock and yacon provide insights into Asteraceae palaeo-polyploidization history and plant inulin production.</title>
        <authorList>
            <person name="Fan W."/>
            <person name="Wang S."/>
            <person name="Wang H."/>
            <person name="Wang A."/>
            <person name="Jiang F."/>
            <person name="Liu H."/>
            <person name="Zhao H."/>
            <person name="Xu D."/>
            <person name="Zhang Y."/>
        </authorList>
    </citation>
    <scope>NUCLEOTIDE SEQUENCE [LARGE SCALE GENOMIC DNA]</scope>
    <source>
        <strain evidence="2">cv. Punajuju</strain>
    </source>
</reference>
<proteinExistence type="predicted"/>
<protein>
    <submittedName>
        <fullName evidence="1">Uncharacterized protein</fullName>
    </submittedName>
</protein>
<sequence length="73" mass="8768">MNRICVQNFFSMVFEFVYKENCFFRIKCRRLPDSNLYLVQVDDVWFSLSTLLGPLHPLRESTTYVGVLISWFH</sequence>
<keyword evidence="2" id="KW-1185">Reference proteome</keyword>
<reference evidence="1 2" key="2">
    <citation type="journal article" date="2022" name="Mol. Ecol. Resour.">
        <title>The genomes of chicory, endive, great burdock and yacon provide insights into Asteraceae paleo-polyploidization history and plant inulin production.</title>
        <authorList>
            <person name="Fan W."/>
            <person name="Wang S."/>
            <person name="Wang H."/>
            <person name="Wang A."/>
            <person name="Jiang F."/>
            <person name="Liu H."/>
            <person name="Zhao H."/>
            <person name="Xu D."/>
            <person name="Zhang Y."/>
        </authorList>
    </citation>
    <scope>NUCLEOTIDE SEQUENCE [LARGE SCALE GENOMIC DNA]</scope>
    <source>
        <strain evidence="2">cv. Punajuju</strain>
        <tissue evidence="1">Leaves</tissue>
    </source>
</reference>
<comment type="caution">
    <text evidence="1">The sequence shown here is derived from an EMBL/GenBank/DDBJ whole genome shotgun (WGS) entry which is preliminary data.</text>
</comment>
<gene>
    <name evidence="1" type="ORF">L2E82_21185</name>
</gene>